<feature type="domain" description="Endonuclease GajA/Old nuclease/RecF-like AAA" evidence="1">
    <location>
        <begin position="163"/>
        <end position="304"/>
    </location>
</feature>
<evidence type="ECO:0000313" key="3">
    <source>
        <dbReference type="Proteomes" id="UP000832011"/>
    </source>
</evidence>
<dbReference type="EMBL" id="CP091511">
    <property type="protein sequence ID" value="UOO91041.1"/>
    <property type="molecule type" value="Genomic_DNA"/>
</dbReference>
<reference evidence="2 3" key="1">
    <citation type="journal article" date="2022" name="Res Sq">
        <title>Evolution of multicellular longitudinally dividing oral cavity symbionts (Neisseriaceae).</title>
        <authorList>
            <person name="Nyongesa S."/>
            <person name="Weber P."/>
            <person name="Bernet E."/>
            <person name="Pullido F."/>
            <person name="Nieckarz M."/>
            <person name="Delaby M."/>
            <person name="Nieves C."/>
            <person name="Viehboeck T."/>
            <person name="Krause N."/>
            <person name="Rivera-Millot A."/>
            <person name="Nakamura A."/>
            <person name="Vischer N."/>
            <person name="VanNieuwenhze M."/>
            <person name="Brun Y."/>
            <person name="Cava F."/>
            <person name="Bulgheresi S."/>
            <person name="Veyrier F."/>
        </authorList>
    </citation>
    <scope>NUCLEOTIDE SEQUENCE [LARGE SCALE GENOMIC DNA]</scope>
    <source>
        <strain evidence="2 3">SN4</strain>
    </source>
</reference>
<dbReference type="Pfam" id="PF13175">
    <property type="entry name" value="AAA_15"/>
    <property type="match status" value="1"/>
</dbReference>
<accession>A0ABY4E6S1</accession>
<proteinExistence type="predicted"/>
<dbReference type="PANTHER" id="PTHR43581">
    <property type="entry name" value="ATP/GTP PHOSPHATASE"/>
    <property type="match status" value="1"/>
</dbReference>
<sequence length="319" mass="37820">MENIYFLILVGQCFWGLDRKFVFLEHSFNDYVDNFLFDRYIDSETIDDDGLFYIQGLLRSYHNHMKNRYLKYSTGVRNQILEIFLEKKSEKITNDLLDDLVETAVKSEKIWLQIQESINQGLLRLPIKVVELLELRVKEFSEAVKISSPLFMYAMNMEKHEELAENMDMHFRVYKVLKVLEKLEDFGEKSNKKILEFERIINSFLIENNKKIKIDGNGIIKIKHGNQQIDIENISSGERQLIILFGNVIFNEEIEKQQVFIIDEPELSLHLSWQDKFTSSLYQYCMENNKKLQLILATHSPSIINDYSKKLKFVRGYND</sequence>
<organism evidence="2 3">
    <name type="scientific">Vitreoscilla massiliensis</name>
    <dbReference type="NCBI Taxonomy" id="1689272"/>
    <lineage>
        <taxon>Bacteria</taxon>
        <taxon>Pseudomonadati</taxon>
        <taxon>Pseudomonadota</taxon>
        <taxon>Betaproteobacteria</taxon>
        <taxon>Neisseriales</taxon>
        <taxon>Neisseriaceae</taxon>
        <taxon>Vitreoscilla</taxon>
    </lineage>
</organism>
<evidence type="ECO:0000313" key="2">
    <source>
        <dbReference type="EMBL" id="UOO91041.1"/>
    </source>
</evidence>
<dbReference type="InterPro" id="IPR041685">
    <property type="entry name" value="AAA_GajA/Old/RecF-like"/>
</dbReference>
<gene>
    <name evidence="2" type="ORF">LVJ82_08770</name>
</gene>
<dbReference type="Gene3D" id="3.40.50.300">
    <property type="entry name" value="P-loop containing nucleotide triphosphate hydrolases"/>
    <property type="match status" value="1"/>
</dbReference>
<dbReference type="GO" id="GO:0005524">
    <property type="term" value="F:ATP binding"/>
    <property type="evidence" value="ECO:0007669"/>
    <property type="project" value="UniProtKB-KW"/>
</dbReference>
<evidence type="ECO:0000259" key="1">
    <source>
        <dbReference type="Pfam" id="PF13175"/>
    </source>
</evidence>
<dbReference type="InterPro" id="IPR051396">
    <property type="entry name" value="Bact_Antivir_Def_Nuclease"/>
</dbReference>
<keyword evidence="2" id="KW-0067">ATP-binding</keyword>
<dbReference type="Proteomes" id="UP000832011">
    <property type="component" value="Chromosome"/>
</dbReference>
<dbReference type="InterPro" id="IPR027417">
    <property type="entry name" value="P-loop_NTPase"/>
</dbReference>
<dbReference type="SUPFAM" id="SSF52540">
    <property type="entry name" value="P-loop containing nucleoside triphosphate hydrolases"/>
    <property type="match status" value="1"/>
</dbReference>
<protein>
    <submittedName>
        <fullName evidence="2">ATP-binding protein</fullName>
    </submittedName>
</protein>
<keyword evidence="2" id="KW-0547">Nucleotide-binding</keyword>
<name>A0ABY4E6S1_9NEIS</name>
<dbReference type="PANTHER" id="PTHR43581:SF2">
    <property type="entry name" value="EXCINUCLEASE ATPASE SUBUNIT"/>
    <property type="match status" value="1"/>
</dbReference>
<keyword evidence="3" id="KW-1185">Reference proteome</keyword>
<dbReference type="RefSeq" id="WP_058305187.1">
    <property type="nucleotide sequence ID" value="NZ_CABKVG010000006.1"/>
</dbReference>